<accession>A0A8E7AZC9</accession>
<proteinExistence type="predicted"/>
<sequence length="512" mass="57497">MPTDRTEFFIIRIPDTGSLLDAVRLIASSGLTITRCHFNRSLDPVTAFFSVSGDESDCRKGEQALLEEGYLQTTVTYPRSIRFTIIVPEIPGTLHRILTILDSYQAEISSLSFDNRGRYPDRLHVMLRVRKPSRTEELIQAIRSEYAVEIEGYDCGDSCDDGSLFYVRYAARVNEILDNLEDPHILGLLHQFSHLAQQLTEYGKEYQDVLEQILLNGKRLKETTGDGFYADVQKISISDTVTLYCFQLPGGGSIFVIDTPEERIMIDTGYGIYHEDVLLMFKHYGLGGKENFSRIILTHGDTDHCGASGFFDCPVYTHEGTWEIIRTNNRAWGATSQDLVLEQVYTVMINLFARMTTPDSISLLPPAGKDKEGEFPVLSTFTAGGYTFQILEGHGGHQHGLIYVLCKEAGLLFTSDTILNLKYLSPERSAYNNFAVYLVTTVNVDPDLVKSERKALTKLASDIDASLREKGKHLLYCCGHGPISIMQDKELIPACESHTYKHQYLSDLSTIS</sequence>
<dbReference type="GeneID" id="65097351"/>
<evidence type="ECO:0000259" key="1">
    <source>
        <dbReference type="SMART" id="SM00849"/>
    </source>
</evidence>
<gene>
    <name evidence="2" type="ORF">KHC33_09165</name>
</gene>
<evidence type="ECO:0000313" key="3">
    <source>
        <dbReference type="Proteomes" id="UP000680656"/>
    </source>
</evidence>
<dbReference type="Proteomes" id="UP000680656">
    <property type="component" value="Chromosome"/>
</dbReference>
<protein>
    <submittedName>
        <fullName evidence="2">MBL fold metallo-hydrolase</fullName>
    </submittedName>
</protein>
<dbReference type="InterPro" id="IPR036866">
    <property type="entry name" value="RibonucZ/Hydroxyglut_hydro"/>
</dbReference>
<dbReference type="Gene3D" id="3.60.15.10">
    <property type="entry name" value="Ribonuclease Z/Hydroxyacylglutathione hydrolase-like"/>
    <property type="match status" value="1"/>
</dbReference>
<dbReference type="EMBL" id="CP075546">
    <property type="protein sequence ID" value="QVV87542.1"/>
    <property type="molecule type" value="Genomic_DNA"/>
</dbReference>
<keyword evidence="2" id="KW-0378">Hydrolase</keyword>
<dbReference type="SUPFAM" id="SSF56281">
    <property type="entry name" value="Metallo-hydrolase/oxidoreductase"/>
    <property type="match status" value="1"/>
</dbReference>
<organism evidence="2 3">
    <name type="scientific">Methanospirillum purgamenti</name>
    <dbReference type="NCBI Taxonomy" id="2834276"/>
    <lineage>
        <taxon>Archaea</taxon>
        <taxon>Methanobacteriati</taxon>
        <taxon>Methanobacteriota</taxon>
        <taxon>Stenosarchaea group</taxon>
        <taxon>Methanomicrobia</taxon>
        <taxon>Methanomicrobiales</taxon>
        <taxon>Methanospirillaceae</taxon>
        <taxon>Methanospirillum</taxon>
    </lineage>
</organism>
<dbReference type="Pfam" id="PF00753">
    <property type="entry name" value="Lactamase_B"/>
    <property type="match status" value="1"/>
</dbReference>
<dbReference type="RefSeq" id="WP_214418362.1">
    <property type="nucleotide sequence ID" value="NZ_CP075546.1"/>
</dbReference>
<feature type="domain" description="Metallo-beta-lactamase" evidence="1">
    <location>
        <begin position="251"/>
        <end position="480"/>
    </location>
</feature>
<dbReference type="GO" id="GO:0016787">
    <property type="term" value="F:hydrolase activity"/>
    <property type="evidence" value="ECO:0007669"/>
    <property type="project" value="UniProtKB-KW"/>
</dbReference>
<dbReference type="CDD" id="cd06262">
    <property type="entry name" value="metallo-hydrolase-like_MBL-fold"/>
    <property type="match status" value="1"/>
</dbReference>
<keyword evidence="3" id="KW-1185">Reference proteome</keyword>
<evidence type="ECO:0000313" key="2">
    <source>
        <dbReference type="EMBL" id="QVV87542.1"/>
    </source>
</evidence>
<dbReference type="AlphaFoldDB" id="A0A8E7AZC9"/>
<dbReference type="KEGG" id="mrtj:KHC33_09165"/>
<dbReference type="SMART" id="SM00849">
    <property type="entry name" value="Lactamase_B"/>
    <property type="match status" value="1"/>
</dbReference>
<name>A0A8E7AZC9_9EURY</name>
<dbReference type="InterPro" id="IPR001279">
    <property type="entry name" value="Metallo-B-lactamas"/>
</dbReference>
<reference evidence="2 3" key="1">
    <citation type="submission" date="2021-05" db="EMBL/GenBank/DDBJ databases">
        <title>A novel Methanospirillum isolate from a pyrite-forming mixed culture.</title>
        <authorList>
            <person name="Bunk B."/>
            <person name="Sproer C."/>
            <person name="Spring S."/>
            <person name="Pester M."/>
        </authorList>
    </citation>
    <scope>NUCLEOTIDE SEQUENCE [LARGE SCALE GENOMIC DNA]</scope>
    <source>
        <strain evidence="2 3">J.3.6.1-F.2.7.3</strain>
    </source>
</reference>